<sequence length="71" mass="7409">MGTVDKEPGRRCRASGAQTSDNVLMSQPCAGRGCSGDIGGGGDRYRAAGWRDKRMTCGCAAKVFRLAALVT</sequence>
<organism evidence="1 2">
    <name type="scientific">Anaerospora hongkongensis</name>
    <dbReference type="NCBI Taxonomy" id="244830"/>
    <lineage>
        <taxon>Bacteria</taxon>
        <taxon>Bacillati</taxon>
        <taxon>Bacillota</taxon>
        <taxon>Negativicutes</taxon>
        <taxon>Selenomonadales</taxon>
        <taxon>Sporomusaceae</taxon>
        <taxon>Anaerospora</taxon>
    </lineage>
</organism>
<gene>
    <name evidence="1" type="ORF">EV210_103299</name>
</gene>
<evidence type="ECO:0000313" key="1">
    <source>
        <dbReference type="EMBL" id="TCL38815.1"/>
    </source>
</evidence>
<proteinExistence type="predicted"/>
<dbReference type="RefSeq" id="WP_132077161.1">
    <property type="nucleotide sequence ID" value="NZ_SLUI01000003.1"/>
</dbReference>
<dbReference type="AlphaFoldDB" id="A0A4R1Q057"/>
<protein>
    <submittedName>
        <fullName evidence="1">Uncharacterized protein</fullName>
    </submittedName>
</protein>
<dbReference type="Proteomes" id="UP000295063">
    <property type="component" value="Unassembled WGS sequence"/>
</dbReference>
<accession>A0A4R1Q057</accession>
<evidence type="ECO:0000313" key="2">
    <source>
        <dbReference type="Proteomes" id="UP000295063"/>
    </source>
</evidence>
<keyword evidence="2" id="KW-1185">Reference proteome</keyword>
<reference evidence="1 2" key="1">
    <citation type="submission" date="2019-03" db="EMBL/GenBank/DDBJ databases">
        <title>Genomic Encyclopedia of Type Strains, Phase IV (KMG-IV): sequencing the most valuable type-strain genomes for metagenomic binning, comparative biology and taxonomic classification.</title>
        <authorList>
            <person name="Goeker M."/>
        </authorList>
    </citation>
    <scope>NUCLEOTIDE SEQUENCE [LARGE SCALE GENOMIC DNA]</scope>
    <source>
        <strain evidence="1 2">DSM 15969</strain>
    </source>
</reference>
<name>A0A4R1Q057_9FIRM</name>
<comment type="caution">
    <text evidence="1">The sequence shown here is derived from an EMBL/GenBank/DDBJ whole genome shotgun (WGS) entry which is preliminary data.</text>
</comment>
<dbReference type="EMBL" id="SLUI01000003">
    <property type="protein sequence ID" value="TCL38815.1"/>
    <property type="molecule type" value="Genomic_DNA"/>
</dbReference>